<name>A0ABQ4U700_9HYPH</name>
<keyword evidence="1" id="KW-0175">Coiled coil</keyword>
<gene>
    <name evidence="3" type="ORF">LNAOJCKE_0418</name>
</gene>
<feature type="compositionally biased region" description="Acidic residues" evidence="2">
    <location>
        <begin position="67"/>
        <end position="85"/>
    </location>
</feature>
<evidence type="ECO:0008006" key="5">
    <source>
        <dbReference type="Google" id="ProtNLM"/>
    </source>
</evidence>
<proteinExistence type="predicted"/>
<evidence type="ECO:0000313" key="3">
    <source>
        <dbReference type="EMBL" id="GJE63224.1"/>
    </source>
</evidence>
<comment type="caution">
    <text evidence="3">The sequence shown here is derived from an EMBL/GenBank/DDBJ whole genome shotgun (WGS) entry which is preliminary data.</text>
</comment>
<protein>
    <recommendedName>
        <fullName evidence="5">Scaffolding protein</fullName>
    </recommendedName>
</protein>
<organism evidence="3 4">
    <name type="scientific">Methylorubrum aminovorans</name>
    <dbReference type="NCBI Taxonomy" id="269069"/>
    <lineage>
        <taxon>Bacteria</taxon>
        <taxon>Pseudomonadati</taxon>
        <taxon>Pseudomonadota</taxon>
        <taxon>Alphaproteobacteria</taxon>
        <taxon>Hyphomicrobiales</taxon>
        <taxon>Methylobacteriaceae</taxon>
        <taxon>Methylorubrum</taxon>
    </lineage>
</organism>
<feature type="compositionally biased region" description="Basic and acidic residues" evidence="2">
    <location>
        <begin position="324"/>
        <end position="335"/>
    </location>
</feature>
<reference evidence="3" key="1">
    <citation type="journal article" date="2021" name="Front. Microbiol.">
        <title>Comprehensive Comparative Genomics and Phenotyping of Methylobacterium Species.</title>
        <authorList>
            <person name="Alessa O."/>
            <person name="Ogura Y."/>
            <person name="Fujitani Y."/>
            <person name="Takami H."/>
            <person name="Hayashi T."/>
            <person name="Sahin N."/>
            <person name="Tani A."/>
        </authorList>
    </citation>
    <scope>NUCLEOTIDE SEQUENCE</scope>
    <source>
        <strain evidence="3">NBRC 15686</strain>
    </source>
</reference>
<feature type="compositionally biased region" description="Acidic residues" evidence="2">
    <location>
        <begin position="39"/>
        <end position="60"/>
    </location>
</feature>
<dbReference type="RefSeq" id="WP_238222012.1">
    <property type="nucleotide sequence ID" value="NZ_BAAADH010000020.1"/>
</dbReference>
<feature type="coiled-coil region" evidence="1">
    <location>
        <begin position="196"/>
        <end position="226"/>
    </location>
</feature>
<keyword evidence="4" id="KW-1185">Reference proteome</keyword>
<evidence type="ECO:0000256" key="1">
    <source>
        <dbReference type="SAM" id="Coils"/>
    </source>
</evidence>
<feature type="region of interest" description="Disordered" evidence="2">
    <location>
        <begin position="1"/>
        <end position="98"/>
    </location>
</feature>
<reference evidence="3" key="2">
    <citation type="submission" date="2021-08" db="EMBL/GenBank/DDBJ databases">
        <authorList>
            <person name="Tani A."/>
            <person name="Ola A."/>
            <person name="Ogura Y."/>
            <person name="Katsura K."/>
            <person name="Hayashi T."/>
        </authorList>
    </citation>
    <scope>NUCLEOTIDE SEQUENCE</scope>
    <source>
        <strain evidence="3">NBRC 15686</strain>
    </source>
</reference>
<evidence type="ECO:0000256" key="2">
    <source>
        <dbReference type="SAM" id="MobiDB-lite"/>
    </source>
</evidence>
<feature type="region of interest" description="Disordered" evidence="2">
    <location>
        <begin position="306"/>
        <end position="341"/>
    </location>
</feature>
<accession>A0ABQ4U700</accession>
<evidence type="ECO:0000313" key="4">
    <source>
        <dbReference type="Proteomes" id="UP001055039"/>
    </source>
</evidence>
<dbReference type="Proteomes" id="UP001055039">
    <property type="component" value="Unassembled WGS sequence"/>
</dbReference>
<sequence>MTIEVGATHSGAPQDDSPEAVADFFLSRQTNADTGHSDPDDEEDLETDSDEFDDEDEDAEDGHPDSDSEDDEEETEETDDADSSEGPEQNKRVDDDEAVVTVRFNDEDHQVTVKDLKRLYGQERALNRKSEEASETKRQADEAYTYASTALTKLYQQAEQAYRAKYEGVNFNVQAAEEGWTGEDWRAVTAMEAEDRKNLEFLRNDLTNLVQQHEQQKQQAEHAQKIKYAQETRQALFDPVHGIKDFTDDRLNTLGLFAINDLGFDTSFVNSLATTRNDAALVKALNELYEFKRAAKVGANALATKTTKPAKPVKGRPVRSPTEAARKPIVSDRTKSAKSRLARTGSVDDAVALVMSRMRDD</sequence>
<dbReference type="EMBL" id="BPRC01000001">
    <property type="protein sequence ID" value="GJE63224.1"/>
    <property type="molecule type" value="Genomic_DNA"/>
</dbReference>